<evidence type="ECO:0000313" key="2">
    <source>
        <dbReference type="EMBL" id="VDK42991.1"/>
    </source>
</evidence>
<evidence type="ECO:0000256" key="1">
    <source>
        <dbReference type="SAM" id="Phobius"/>
    </source>
</evidence>
<feature type="transmembrane region" description="Helical" evidence="1">
    <location>
        <begin position="9"/>
        <end position="29"/>
    </location>
</feature>
<feature type="transmembrane region" description="Helical" evidence="1">
    <location>
        <begin position="44"/>
        <end position="66"/>
    </location>
</feature>
<dbReference type="PANTHER" id="PTHR11360:SF260">
    <property type="entry name" value="MFS DOMAIN-CONTAINING PROTEIN"/>
    <property type="match status" value="1"/>
</dbReference>
<dbReference type="GO" id="GO:0008028">
    <property type="term" value="F:monocarboxylic acid transmembrane transporter activity"/>
    <property type="evidence" value="ECO:0007669"/>
    <property type="project" value="TreeGrafter"/>
</dbReference>
<dbReference type="Gene3D" id="1.20.1250.20">
    <property type="entry name" value="MFS general substrate transporter like domains"/>
    <property type="match status" value="1"/>
</dbReference>
<dbReference type="EMBL" id="UYRR01030999">
    <property type="protein sequence ID" value="VDK42991.1"/>
    <property type="molecule type" value="Genomic_DNA"/>
</dbReference>
<accession>A0A0M3JSD9</accession>
<dbReference type="PANTHER" id="PTHR11360">
    <property type="entry name" value="MONOCARBOXYLATE TRANSPORTER"/>
    <property type="match status" value="1"/>
</dbReference>
<organism evidence="4">
    <name type="scientific">Anisakis simplex</name>
    <name type="common">Herring worm</name>
    <dbReference type="NCBI Taxonomy" id="6269"/>
    <lineage>
        <taxon>Eukaryota</taxon>
        <taxon>Metazoa</taxon>
        <taxon>Ecdysozoa</taxon>
        <taxon>Nematoda</taxon>
        <taxon>Chromadorea</taxon>
        <taxon>Rhabditida</taxon>
        <taxon>Spirurina</taxon>
        <taxon>Ascaridomorpha</taxon>
        <taxon>Ascaridoidea</taxon>
        <taxon>Anisakidae</taxon>
        <taxon>Anisakis</taxon>
        <taxon>Anisakis simplex complex</taxon>
    </lineage>
</organism>
<keyword evidence="3" id="KW-1185">Reference proteome</keyword>
<feature type="transmembrane region" description="Helical" evidence="1">
    <location>
        <begin position="171"/>
        <end position="200"/>
    </location>
</feature>
<keyword evidence="1" id="KW-0812">Transmembrane</keyword>
<dbReference type="Proteomes" id="UP000267096">
    <property type="component" value="Unassembled WGS sequence"/>
</dbReference>
<sequence length="234" mass="25905">VKVLVIPEFLIHLVAVFFAASLCISYYIFEIPLMVERDIDRDTAAYVFSSQGIASIVGRITATFIIRITSLHIGLMMLMCYGIAQGSIFSAIFCTNYPQCSFKENNEPKFQFIAQNILSGFGVGMYSVSLTPFLLHISGPEQLPTAFGYTNLINGLAGFVSMFIGKLADRYGVVMAFGVAAYFGIASIIACFIAIMLMLWKERNKEQRNERELVAVTDDVDVNLAQNPSNNEDV</sequence>
<evidence type="ECO:0000313" key="3">
    <source>
        <dbReference type="Proteomes" id="UP000267096"/>
    </source>
</evidence>
<reference evidence="2 3" key="2">
    <citation type="submission" date="2018-11" db="EMBL/GenBank/DDBJ databases">
        <authorList>
            <consortium name="Pathogen Informatics"/>
        </authorList>
    </citation>
    <scope>NUCLEOTIDE SEQUENCE [LARGE SCALE GENOMIC DNA]</scope>
</reference>
<evidence type="ECO:0000313" key="4">
    <source>
        <dbReference type="WBParaSite" id="ASIM_0001088501-mRNA-1"/>
    </source>
</evidence>
<keyword evidence="1" id="KW-0472">Membrane</keyword>
<dbReference type="InterPro" id="IPR036259">
    <property type="entry name" value="MFS_trans_sf"/>
</dbReference>
<reference evidence="4" key="1">
    <citation type="submission" date="2017-02" db="UniProtKB">
        <authorList>
            <consortium name="WormBaseParasite"/>
        </authorList>
    </citation>
    <scope>IDENTIFICATION</scope>
</reference>
<protein>
    <submittedName>
        <fullName evidence="4">MFS domain-containing protein</fullName>
    </submittedName>
</protein>
<dbReference type="AlphaFoldDB" id="A0A0M3JSD9"/>
<dbReference type="WBParaSite" id="ASIM_0001088501-mRNA-1">
    <property type="protein sequence ID" value="ASIM_0001088501-mRNA-1"/>
    <property type="gene ID" value="ASIM_0001088501"/>
</dbReference>
<proteinExistence type="predicted"/>
<name>A0A0M3JSD9_ANISI</name>
<feature type="transmembrane region" description="Helical" evidence="1">
    <location>
        <begin position="147"/>
        <end position="165"/>
    </location>
</feature>
<dbReference type="SUPFAM" id="SSF103473">
    <property type="entry name" value="MFS general substrate transporter"/>
    <property type="match status" value="1"/>
</dbReference>
<dbReference type="OrthoDB" id="6509908at2759"/>
<feature type="transmembrane region" description="Helical" evidence="1">
    <location>
        <begin position="113"/>
        <end position="135"/>
    </location>
</feature>
<feature type="transmembrane region" description="Helical" evidence="1">
    <location>
        <begin position="73"/>
        <end position="93"/>
    </location>
</feature>
<gene>
    <name evidence="2" type="ORF">ASIM_LOCUS10443</name>
</gene>
<keyword evidence="1" id="KW-1133">Transmembrane helix</keyword>
<dbReference type="InterPro" id="IPR050327">
    <property type="entry name" value="Proton-linked_MCT"/>
</dbReference>